<feature type="non-terminal residue" evidence="1">
    <location>
        <position position="81"/>
    </location>
</feature>
<dbReference type="EMBL" id="CAJVQB010170113">
    <property type="protein sequence ID" value="CAG8857371.1"/>
    <property type="molecule type" value="Genomic_DNA"/>
</dbReference>
<dbReference type="Proteomes" id="UP000789901">
    <property type="component" value="Unassembled WGS sequence"/>
</dbReference>
<evidence type="ECO:0000313" key="2">
    <source>
        <dbReference type="Proteomes" id="UP000789901"/>
    </source>
</evidence>
<keyword evidence="2" id="KW-1185">Reference proteome</keyword>
<comment type="caution">
    <text evidence="1">The sequence shown here is derived from an EMBL/GenBank/DDBJ whole genome shotgun (WGS) entry which is preliminary data.</text>
</comment>
<protein>
    <submittedName>
        <fullName evidence="1">40837_t:CDS:1</fullName>
    </submittedName>
</protein>
<reference evidence="1 2" key="1">
    <citation type="submission" date="2021-06" db="EMBL/GenBank/DDBJ databases">
        <authorList>
            <person name="Kallberg Y."/>
            <person name="Tangrot J."/>
            <person name="Rosling A."/>
        </authorList>
    </citation>
    <scope>NUCLEOTIDE SEQUENCE [LARGE SCALE GENOMIC DNA]</scope>
    <source>
        <strain evidence="1 2">120-4 pot B 10/14</strain>
    </source>
</reference>
<accession>A0ABN7XPT2</accession>
<gene>
    <name evidence="1" type="ORF">GMARGA_LOCUS46192</name>
</gene>
<organism evidence="1 2">
    <name type="scientific">Gigaspora margarita</name>
    <dbReference type="NCBI Taxonomy" id="4874"/>
    <lineage>
        <taxon>Eukaryota</taxon>
        <taxon>Fungi</taxon>
        <taxon>Fungi incertae sedis</taxon>
        <taxon>Mucoromycota</taxon>
        <taxon>Glomeromycotina</taxon>
        <taxon>Glomeromycetes</taxon>
        <taxon>Diversisporales</taxon>
        <taxon>Gigasporaceae</taxon>
        <taxon>Gigaspora</taxon>
    </lineage>
</organism>
<evidence type="ECO:0000313" key="1">
    <source>
        <dbReference type="EMBL" id="CAG8857371.1"/>
    </source>
</evidence>
<name>A0ABN7XPT2_GIGMA</name>
<feature type="non-terminal residue" evidence="1">
    <location>
        <position position="1"/>
    </location>
</feature>
<proteinExistence type="predicted"/>
<sequence length="81" mass="9593">AKKLNLTIRHEPDFWKIYETGPRFCEVLEPKLFIKAHRSLQSLGFFFLNQVISEESTKLMTWKQIKFIRGKSCKGKAATWF</sequence>